<evidence type="ECO:0000256" key="1">
    <source>
        <dbReference type="SAM" id="MobiDB-lite"/>
    </source>
</evidence>
<evidence type="ECO:0000313" key="3">
    <source>
        <dbReference type="Proteomes" id="UP001310290"/>
    </source>
</evidence>
<evidence type="ECO:0000313" key="2">
    <source>
        <dbReference type="EMBL" id="MEH0639826.1"/>
    </source>
</evidence>
<feature type="region of interest" description="Disordered" evidence="1">
    <location>
        <begin position="24"/>
        <end position="98"/>
    </location>
</feature>
<proteinExistence type="predicted"/>
<gene>
    <name evidence="2" type="ORF">QBA35_42730</name>
</gene>
<sequence>MEWPAGFEERVARVDAGLRPLAEAPVDLADPGGERGRGQRPAAMDEAGVRAEAAVCARTRGGRASTSVRSRAKRRSRPAVKNGHGMGSTRDILLRAAP</sequence>
<name>A0ABU8B1L7_9ACTN</name>
<dbReference type="EMBL" id="JARULZ010000004">
    <property type="protein sequence ID" value="MEH0639826.1"/>
    <property type="molecule type" value="Genomic_DNA"/>
</dbReference>
<protein>
    <submittedName>
        <fullName evidence="2">Uncharacterized protein</fullName>
    </submittedName>
</protein>
<comment type="caution">
    <text evidence="2">The sequence shown here is derived from an EMBL/GenBank/DDBJ whole genome shotgun (WGS) entry which is preliminary data.</text>
</comment>
<keyword evidence="3" id="KW-1185">Reference proteome</keyword>
<accession>A0ABU8B1L7</accession>
<dbReference type="RefSeq" id="WP_334662149.1">
    <property type="nucleotide sequence ID" value="NZ_JARULZ010000004.1"/>
</dbReference>
<organism evidence="2 3">
    <name type="scientific">Streptomyces bottropensis</name>
    <dbReference type="NCBI Taxonomy" id="42235"/>
    <lineage>
        <taxon>Bacteria</taxon>
        <taxon>Bacillati</taxon>
        <taxon>Actinomycetota</taxon>
        <taxon>Actinomycetes</taxon>
        <taxon>Kitasatosporales</taxon>
        <taxon>Streptomycetaceae</taxon>
        <taxon>Streptomyces</taxon>
    </lineage>
</organism>
<dbReference type="Proteomes" id="UP001310290">
    <property type="component" value="Unassembled WGS sequence"/>
</dbReference>
<reference evidence="2" key="1">
    <citation type="submission" date="2023-04" db="EMBL/GenBank/DDBJ databases">
        <title>Genomic diversity of scab-causing Streptomyces spp. in the province of Quebec, Canada.</title>
        <authorList>
            <person name="Biessy A."/>
            <person name="Cadieux M."/>
            <person name="Ciotola M."/>
            <person name="Filion M."/>
        </authorList>
    </citation>
    <scope>NUCLEOTIDE SEQUENCE</scope>
    <source>
        <strain evidence="2">B21-115</strain>
    </source>
</reference>